<protein>
    <submittedName>
        <fullName evidence="2">Uncharacterized protein</fullName>
    </submittedName>
</protein>
<accession>A0A928YQD3</accession>
<organism evidence="2 3">
    <name type="scientific">Sphingobacterium hungaricum</name>
    <dbReference type="NCBI Taxonomy" id="2082723"/>
    <lineage>
        <taxon>Bacteria</taxon>
        <taxon>Pseudomonadati</taxon>
        <taxon>Bacteroidota</taxon>
        <taxon>Sphingobacteriia</taxon>
        <taxon>Sphingobacteriales</taxon>
        <taxon>Sphingobacteriaceae</taxon>
        <taxon>Sphingobacterium</taxon>
    </lineage>
</organism>
<dbReference type="RefSeq" id="WP_196935804.1">
    <property type="nucleotide sequence ID" value="NZ_MU158698.1"/>
</dbReference>
<comment type="caution">
    <text evidence="2">The sequence shown here is derived from an EMBL/GenBank/DDBJ whole genome shotgun (WGS) entry which is preliminary data.</text>
</comment>
<keyword evidence="1" id="KW-1133">Transmembrane helix</keyword>
<evidence type="ECO:0000256" key="1">
    <source>
        <dbReference type="SAM" id="Phobius"/>
    </source>
</evidence>
<name>A0A928YQD3_9SPHI</name>
<keyword evidence="1" id="KW-0812">Transmembrane</keyword>
<dbReference type="AlphaFoldDB" id="A0A928YQD3"/>
<dbReference type="Proteomes" id="UP000616201">
    <property type="component" value="Unassembled WGS sequence"/>
</dbReference>
<keyword evidence="1" id="KW-0472">Membrane</keyword>
<sequence>MSEDIIAEFQVLVIIIFVVQMTLWLLFANTIRKTLNLIAEENRCILPNQAWFVAIPLFNIYWNFQVARRLSDSLTNEFFDRKIEAEENPTHRDGFLYSITNLLCYIPFPPFWIIFLRTISFINFVTYWFRINQCRILLIEHNKWKEETKNNED</sequence>
<proteinExistence type="predicted"/>
<feature type="transmembrane region" description="Helical" evidence="1">
    <location>
        <begin position="6"/>
        <end position="27"/>
    </location>
</feature>
<gene>
    <name evidence="2" type="ORF">C4F49_04440</name>
</gene>
<dbReference type="EMBL" id="PRDK01000003">
    <property type="protein sequence ID" value="MBE8712920.1"/>
    <property type="molecule type" value="Genomic_DNA"/>
</dbReference>
<evidence type="ECO:0000313" key="3">
    <source>
        <dbReference type="Proteomes" id="UP000616201"/>
    </source>
</evidence>
<keyword evidence="3" id="KW-1185">Reference proteome</keyword>
<reference evidence="2" key="1">
    <citation type="submission" date="2018-02" db="EMBL/GenBank/DDBJ databases">
        <authorList>
            <person name="Vasarhelyi B.M."/>
            <person name="Deshmukh S."/>
            <person name="Balint B."/>
            <person name="Kukolya J."/>
        </authorList>
    </citation>
    <scope>NUCLEOTIDE SEQUENCE</scope>
    <source>
        <strain evidence="2">KB22</strain>
    </source>
</reference>
<evidence type="ECO:0000313" key="2">
    <source>
        <dbReference type="EMBL" id="MBE8712920.1"/>
    </source>
</evidence>